<evidence type="ECO:0000313" key="9">
    <source>
        <dbReference type="EMBL" id="SDH00620.1"/>
    </source>
</evidence>
<dbReference type="OrthoDB" id="5694214at2"/>
<dbReference type="InterPro" id="IPR012944">
    <property type="entry name" value="SusD_RagB_dom"/>
</dbReference>
<keyword evidence="3 6" id="KW-0732">Signal</keyword>
<keyword evidence="4" id="KW-0472">Membrane</keyword>
<accession>A0A1G7YXP2</accession>
<dbReference type="SUPFAM" id="SSF48452">
    <property type="entry name" value="TPR-like"/>
    <property type="match status" value="1"/>
</dbReference>
<comment type="similarity">
    <text evidence="2">Belongs to the SusD family.</text>
</comment>
<proteinExistence type="inferred from homology"/>
<evidence type="ECO:0000256" key="1">
    <source>
        <dbReference type="ARBA" id="ARBA00004442"/>
    </source>
</evidence>
<sequence length="615" mass="69600">MKQLLKKIYIGIGMAGALTVAACNTDFLNTKPLGEATKDDVWQDQALAEAFVNEIYNGLSSGGFLETMLSSATDETMFTHNYGMKNMGEATISPTDAEYVNNRGTFQWDDMYKRIRACNVFFQNIGNAPFNRTAVGDRMRGEVYFLRAYFYHQLVRAYGGVPLIDTVYTLSDKDYTIARNSFSDCVEHIVRDCDSAAALLQGKENITVKGRATEGGALALKSRILIYAASDLYDFPTASTKAPVIATVATHDVLGYTSGDRAARWRRAKAAALAVMDLHRYTLAFATPATPEEASTNYQKMFLADNSESIFSRYFVNAKSEAGGQIGLYNGLNGYHNWSGNTPTQLLVDDYEMADGTPFNWANPMHKAQPYLNRDPRFYASILYDGANWRQRPSDVAAKDPANQAQTGIYEVWDAEHSQTINAPGLDTRQGPVENWNGSFTGYYMKKFIDPAVDAQYFRQEVPYPFFRYTEVLFNYAEACMELGEEDETRKYLNEIRTRAGMPAITESGAALKARLQREKEIEMVFEEQRFFDVRRWMVAPSTVGRALRGINVVGKLKPNVKVTLYQHNEANYDYTYTPVTLVNENRMWLDKMYFMPLQRDEMNRNNKLVQNPGY</sequence>
<evidence type="ECO:0000256" key="2">
    <source>
        <dbReference type="ARBA" id="ARBA00006275"/>
    </source>
</evidence>
<dbReference type="Pfam" id="PF07980">
    <property type="entry name" value="SusD_RagB"/>
    <property type="match status" value="1"/>
</dbReference>
<evidence type="ECO:0000256" key="5">
    <source>
        <dbReference type="ARBA" id="ARBA00023237"/>
    </source>
</evidence>
<dbReference type="STRING" id="104663.SAMN04488121_10826"/>
<evidence type="ECO:0000256" key="4">
    <source>
        <dbReference type="ARBA" id="ARBA00023136"/>
    </source>
</evidence>
<feature type="signal peptide" evidence="6">
    <location>
        <begin position="1"/>
        <end position="22"/>
    </location>
</feature>
<gene>
    <name evidence="9" type="ORF">SAMN04488121_10826</name>
</gene>
<dbReference type="AlphaFoldDB" id="A0A1G7YXP2"/>
<feature type="domain" description="SusD-like N-terminal" evidence="8">
    <location>
        <begin position="27"/>
        <end position="224"/>
    </location>
</feature>
<dbReference type="Gene3D" id="1.25.40.390">
    <property type="match status" value="1"/>
</dbReference>
<evidence type="ECO:0000259" key="7">
    <source>
        <dbReference type="Pfam" id="PF07980"/>
    </source>
</evidence>
<protein>
    <submittedName>
        <fullName evidence="9">Starch-binding associating with outer membrane</fullName>
    </submittedName>
</protein>
<dbReference type="InterPro" id="IPR011990">
    <property type="entry name" value="TPR-like_helical_dom_sf"/>
</dbReference>
<evidence type="ECO:0000259" key="8">
    <source>
        <dbReference type="Pfam" id="PF14322"/>
    </source>
</evidence>
<dbReference type="InterPro" id="IPR033985">
    <property type="entry name" value="SusD-like_N"/>
</dbReference>
<feature type="chain" id="PRO_5011489505" evidence="6">
    <location>
        <begin position="23"/>
        <end position="615"/>
    </location>
</feature>
<dbReference type="PROSITE" id="PS51257">
    <property type="entry name" value="PROKAR_LIPOPROTEIN"/>
    <property type="match status" value="1"/>
</dbReference>
<organism evidence="9 10">
    <name type="scientific">Chitinophaga filiformis</name>
    <name type="common">Myxococcus filiformis</name>
    <name type="synonym">Flexibacter filiformis</name>
    <dbReference type="NCBI Taxonomy" id="104663"/>
    <lineage>
        <taxon>Bacteria</taxon>
        <taxon>Pseudomonadati</taxon>
        <taxon>Bacteroidota</taxon>
        <taxon>Chitinophagia</taxon>
        <taxon>Chitinophagales</taxon>
        <taxon>Chitinophagaceae</taxon>
        <taxon>Chitinophaga</taxon>
    </lineage>
</organism>
<evidence type="ECO:0000256" key="6">
    <source>
        <dbReference type="SAM" id="SignalP"/>
    </source>
</evidence>
<dbReference type="EMBL" id="FNBN01000008">
    <property type="protein sequence ID" value="SDH00620.1"/>
    <property type="molecule type" value="Genomic_DNA"/>
</dbReference>
<dbReference type="Proteomes" id="UP000199045">
    <property type="component" value="Unassembled WGS sequence"/>
</dbReference>
<dbReference type="Pfam" id="PF14322">
    <property type="entry name" value="SusD-like_3"/>
    <property type="match status" value="1"/>
</dbReference>
<dbReference type="GO" id="GO:0009279">
    <property type="term" value="C:cell outer membrane"/>
    <property type="evidence" value="ECO:0007669"/>
    <property type="project" value="UniProtKB-SubCell"/>
</dbReference>
<dbReference type="RefSeq" id="WP_089836161.1">
    <property type="nucleotide sequence ID" value="NZ_FNBN01000008.1"/>
</dbReference>
<name>A0A1G7YXP2_CHIFI</name>
<reference evidence="9 10" key="1">
    <citation type="submission" date="2016-10" db="EMBL/GenBank/DDBJ databases">
        <authorList>
            <person name="de Groot N.N."/>
        </authorList>
    </citation>
    <scope>NUCLEOTIDE SEQUENCE [LARGE SCALE GENOMIC DNA]</scope>
    <source>
        <strain evidence="9 10">DSM 527</strain>
    </source>
</reference>
<keyword evidence="5" id="KW-0998">Cell outer membrane</keyword>
<comment type="subcellular location">
    <subcellularLocation>
        <location evidence="1">Cell outer membrane</location>
    </subcellularLocation>
</comment>
<evidence type="ECO:0000313" key="10">
    <source>
        <dbReference type="Proteomes" id="UP000199045"/>
    </source>
</evidence>
<feature type="domain" description="RagB/SusD" evidence="7">
    <location>
        <begin position="308"/>
        <end position="615"/>
    </location>
</feature>
<evidence type="ECO:0000256" key="3">
    <source>
        <dbReference type="ARBA" id="ARBA00022729"/>
    </source>
</evidence>